<dbReference type="PANTHER" id="PTHR42783">
    <property type="entry name" value="GLUTAMATE SYNTHASE [NADPH] SMALL CHAIN"/>
    <property type="match status" value="1"/>
</dbReference>
<name>D1PIE2_9FIRM</name>
<dbReference type="GO" id="GO:0016491">
    <property type="term" value="F:oxidoreductase activity"/>
    <property type="evidence" value="ECO:0007669"/>
    <property type="project" value="InterPro"/>
</dbReference>
<evidence type="ECO:0000313" key="4">
    <source>
        <dbReference type="Proteomes" id="UP000003438"/>
    </source>
</evidence>
<evidence type="ECO:0000259" key="2">
    <source>
        <dbReference type="Pfam" id="PF14691"/>
    </source>
</evidence>
<dbReference type="Proteomes" id="UP000003438">
    <property type="component" value="Unassembled WGS sequence"/>
</dbReference>
<dbReference type="InterPro" id="IPR028261">
    <property type="entry name" value="DPD_II"/>
</dbReference>
<reference evidence="3" key="1">
    <citation type="submission" date="2009-12" db="EMBL/GenBank/DDBJ databases">
        <authorList>
            <person name="Weinstock G."/>
            <person name="Sodergren E."/>
            <person name="Clifton S."/>
            <person name="Fulton L."/>
            <person name="Fulton B."/>
            <person name="Courtney L."/>
            <person name="Fronick C."/>
            <person name="Harrison M."/>
            <person name="Strong C."/>
            <person name="Farmer C."/>
            <person name="Delahaunty K."/>
            <person name="Markovic C."/>
            <person name="Hall O."/>
            <person name="Minx P."/>
            <person name="Tomlinson C."/>
            <person name="Mitreva M."/>
            <person name="Nelson J."/>
            <person name="Hou S."/>
            <person name="Wollam A."/>
            <person name="Pepin K.H."/>
            <person name="Johnson M."/>
            <person name="Bhonagiri V."/>
            <person name="Nash W.E."/>
            <person name="Warren W."/>
            <person name="Chinwalla A."/>
            <person name="Mardis E.R."/>
            <person name="Wilson R.K."/>
        </authorList>
    </citation>
    <scope>NUCLEOTIDE SEQUENCE [LARGE SCALE GENOMIC DNA]</scope>
    <source>
        <strain evidence="3">DSM 15176</strain>
    </source>
</reference>
<protein>
    <submittedName>
        <fullName evidence="3">Pyridine nucleotide-disulfide oxidoreductase</fullName>
    </submittedName>
</protein>
<sequence length="414" mass="45561">MPIHVVNEAKRCLQCKNPRCRTGCPINTPIPDMIRLFRENELEQAGEMLFRNNPLSVVCSLVCDHEKQCEGHCVQGIKGAPVHISSIENYISDAYLDRMELKPEPRKGQRVAIIGSGPAGITISVLLAQRGYDVTLFESREKIGGVLRYGIPEFRLPKEILDRYKTQLIRLGIKIRPNTAIGRALTVDDLQRDGYEAIFIGTGVWRPKKLGIPGESLGHVHFAIDYLVNPDVYDLGNDLVVIGAGNSAMDVARTALRKGVKHVTVFCRRNQAAASVREIEYAIADGVEFLYGARPVEITDDGVRYQQASFDEEGNVTELSEPKFFPASSVVVAISQGAQNRIVSTTTGLEMTDHGLLATDDHGETTRPGIFASGDVVLGARTVVEAVRYSKQVADEMDEYLQHLAAEKTQGDAQ</sequence>
<dbReference type="SUPFAM" id="SSF51971">
    <property type="entry name" value="Nucleotide-binding domain"/>
    <property type="match status" value="1"/>
</dbReference>
<dbReference type="PRINTS" id="PR00469">
    <property type="entry name" value="PNDRDTASEII"/>
</dbReference>
<keyword evidence="4" id="KW-1185">Reference proteome</keyword>
<dbReference type="SUPFAM" id="SSF46548">
    <property type="entry name" value="alpha-helical ferredoxin"/>
    <property type="match status" value="1"/>
</dbReference>
<dbReference type="GO" id="GO:0051536">
    <property type="term" value="F:iron-sulfur cluster binding"/>
    <property type="evidence" value="ECO:0007669"/>
    <property type="project" value="InterPro"/>
</dbReference>
<proteinExistence type="predicted"/>
<dbReference type="eggNOG" id="COG0493">
    <property type="taxonomic scope" value="Bacteria"/>
</dbReference>
<dbReference type="Gene3D" id="1.10.1060.10">
    <property type="entry name" value="Alpha-helical ferredoxin"/>
    <property type="match status" value="1"/>
</dbReference>
<dbReference type="Pfam" id="PF07992">
    <property type="entry name" value="Pyr_redox_2"/>
    <property type="match status" value="1"/>
</dbReference>
<dbReference type="PANTHER" id="PTHR42783:SF3">
    <property type="entry name" value="GLUTAMATE SYNTHASE [NADPH] SMALL CHAIN-RELATED"/>
    <property type="match status" value="1"/>
</dbReference>
<dbReference type="RefSeq" id="WP_007045554.1">
    <property type="nucleotide sequence ID" value="NZ_GG704769.1"/>
</dbReference>
<dbReference type="InterPro" id="IPR036188">
    <property type="entry name" value="FAD/NAD-bd_sf"/>
</dbReference>
<dbReference type="Gene3D" id="3.50.50.60">
    <property type="entry name" value="FAD/NAD(P)-binding domain"/>
    <property type="match status" value="2"/>
</dbReference>
<dbReference type="InterPro" id="IPR023753">
    <property type="entry name" value="FAD/NAD-binding_dom"/>
</dbReference>
<evidence type="ECO:0000259" key="1">
    <source>
        <dbReference type="Pfam" id="PF07992"/>
    </source>
</evidence>
<organism evidence="3 4">
    <name type="scientific">Subdoligranulum variabile DSM 15176</name>
    <dbReference type="NCBI Taxonomy" id="411471"/>
    <lineage>
        <taxon>Bacteria</taxon>
        <taxon>Bacillati</taxon>
        <taxon>Bacillota</taxon>
        <taxon>Clostridia</taxon>
        <taxon>Eubacteriales</taxon>
        <taxon>Oscillospiraceae</taxon>
        <taxon>Subdoligranulum</taxon>
    </lineage>
</organism>
<comment type="caution">
    <text evidence="3">The sequence shown here is derived from an EMBL/GenBank/DDBJ whole genome shotgun (WGS) entry which is preliminary data.</text>
</comment>
<dbReference type="PRINTS" id="PR00368">
    <property type="entry name" value="FADPNR"/>
</dbReference>
<evidence type="ECO:0000313" key="3">
    <source>
        <dbReference type="EMBL" id="EFB77527.1"/>
    </source>
</evidence>
<feature type="domain" description="Dihydroprymidine dehydrogenase" evidence="2">
    <location>
        <begin position="5"/>
        <end position="96"/>
    </location>
</feature>
<dbReference type="Pfam" id="PF14691">
    <property type="entry name" value="Fer4_20"/>
    <property type="match status" value="1"/>
</dbReference>
<feature type="domain" description="FAD/NAD(P)-binding" evidence="1">
    <location>
        <begin position="110"/>
        <end position="388"/>
    </location>
</feature>
<dbReference type="OrthoDB" id="9803192at2"/>
<gene>
    <name evidence="3" type="ORF">SUBVAR_04107</name>
</gene>
<dbReference type="STRING" id="411471.SUBVAR_04107"/>
<accession>D1PIE2</accession>
<dbReference type="InterPro" id="IPR009051">
    <property type="entry name" value="Helical_ferredxn"/>
</dbReference>
<dbReference type="EMBL" id="ACBY02000010">
    <property type="protein sequence ID" value="EFB77527.1"/>
    <property type="molecule type" value="Genomic_DNA"/>
</dbReference>
<dbReference type="AlphaFoldDB" id="D1PIE2"/>
<dbReference type="HOGENOM" id="CLU_000422_3_3_9"/>